<dbReference type="RefSeq" id="WP_267267402.1">
    <property type="nucleotide sequence ID" value="NZ_JAOVZW010000030.1"/>
</dbReference>
<keyword evidence="2" id="KW-1185">Reference proteome</keyword>
<comment type="caution">
    <text evidence="1">The sequence shown here is derived from an EMBL/GenBank/DDBJ whole genome shotgun (WGS) entry which is preliminary data.</text>
</comment>
<gene>
    <name evidence="1" type="ORF">OF897_19840</name>
</gene>
<dbReference type="EMBL" id="JAOVZW010000030">
    <property type="protein sequence ID" value="MCX8526170.1"/>
    <property type="molecule type" value="Genomic_DNA"/>
</dbReference>
<accession>A0ABT3XX02</accession>
<name>A0ABT3XX02_9FLAO</name>
<evidence type="ECO:0000313" key="2">
    <source>
        <dbReference type="Proteomes" id="UP001073122"/>
    </source>
</evidence>
<reference evidence="1" key="1">
    <citation type="submission" date="2022-10" db="EMBL/GenBank/DDBJ databases">
        <title>Chryseobacterium sp. nov., a novel bacterial species.</title>
        <authorList>
            <person name="Cao Y."/>
        </authorList>
    </citation>
    <scope>NUCLEOTIDE SEQUENCE</scope>
    <source>
        <strain evidence="1">CCTCC AB2015118</strain>
    </source>
</reference>
<organism evidence="1 2">
    <name type="scientific">Chryseobacterium formosus</name>
    <dbReference type="NCBI Taxonomy" id="1537363"/>
    <lineage>
        <taxon>Bacteria</taxon>
        <taxon>Pseudomonadati</taxon>
        <taxon>Bacteroidota</taxon>
        <taxon>Flavobacteriia</taxon>
        <taxon>Flavobacteriales</taxon>
        <taxon>Weeksellaceae</taxon>
        <taxon>Chryseobacterium group</taxon>
        <taxon>Chryseobacterium</taxon>
    </lineage>
</organism>
<dbReference type="Proteomes" id="UP001073122">
    <property type="component" value="Unassembled WGS sequence"/>
</dbReference>
<proteinExistence type="predicted"/>
<sequence length="165" mass="19489">MTDKALKINTSQTPEKFIHSANEIITFLVESLQKIDILDKEVFERNEALLNPKEPSLIQPGEMELVAEYTERRKMITDSISLKPQEDFGYFPGKPSRYDYMNDTTVKIDFIMKSNTRAVIEIEYEYFTKRKDQFIIRNVENNWKIESKNVLLSRKDGWEKKKAEL</sequence>
<evidence type="ECO:0008006" key="3">
    <source>
        <dbReference type="Google" id="ProtNLM"/>
    </source>
</evidence>
<protein>
    <recommendedName>
        <fullName evidence="3">NTF2 fold immunity protein domain-containing protein</fullName>
    </recommendedName>
</protein>
<evidence type="ECO:0000313" key="1">
    <source>
        <dbReference type="EMBL" id="MCX8526170.1"/>
    </source>
</evidence>